<dbReference type="InterPro" id="IPR050985">
    <property type="entry name" value="Alpha-glycosidase_related"/>
</dbReference>
<dbReference type="Pfam" id="PF02065">
    <property type="entry name" value="Melibiase"/>
    <property type="match status" value="1"/>
</dbReference>
<keyword evidence="2" id="KW-0326">Glycosidase</keyword>
<dbReference type="Gene3D" id="2.70.98.60">
    <property type="entry name" value="alpha-galactosidase from lactobacil brevis"/>
    <property type="match status" value="1"/>
</dbReference>
<dbReference type="Gene3D" id="3.20.20.70">
    <property type="entry name" value="Aldolase class I"/>
    <property type="match status" value="1"/>
</dbReference>
<evidence type="ECO:0000313" key="3">
    <source>
        <dbReference type="EMBL" id="SJZ98060.1"/>
    </source>
</evidence>
<dbReference type="SUPFAM" id="SSF51445">
    <property type="entry name" value="(Trans)glycosidases"/>
    <property type="match status" value="1"/>
</dbReference>
<protein>
    <submittedName>
        <fullName evidence="3">Alpha-galactosidase</fullName>
    </submittedName>
</protein>
<dbReference type="InterPro" id="IPR002252">
    <property type="entry name" value="Glyco_hydro_36"/>
</dbReference>
<gene>
    <name evidence="3" type="ORF">SAMN02745116_02042</name>
</gene>
<keyword evidence="1" id="KW-0378">Hydrolase</keyword>
<dbReference type="PRINTS" id="PR00743">
    <property type="entry name" value="GLHYDRLASE36"/>
</dbReference>
<dbReference type="GO" id="GO:0016052">
    <property type="term" value="P:carbohydrate catabolic process"/>
    <property type="evidence" value="ECO:0007669"/>
    <property type="project" value="InterPro"/>
</dbReference>
<dbReference type="EMBL" id="FUXI01000025">
    <property type="protein sequence ID" value="SJZ98060.1"/>
    <property type="molecule type" value="Genomic_DNA"/>
</dbReference>
<evidence type="ECO:0000256" key="2">
    <source>
        <dbReference type="ARBA" id="ARBA00023295"/>
    </source>
</evidence>
<name>A0A1T4Q2N2_9ENTE</name>
<proteinExistence type="predicted"/>
<dbReference type="InterPro" id="IPR038417">
    <property type="entry name" value="Alpga-gal_N_sf"/>
</dbReference>
<evidence type="ECO:0000256" key="1">
    <source>
        <dbReference type="ARBA" id="ARBA00022801"/>
    </source>
</evidence>
<dbReference type="InterPro" id="IPR013785">
    <property type="entry name" value="Aldolase_TIM"/>
</dbReference>
<dbReference type="InterPro" id="IPR017853">
    <property type="entry name" value="GH"/>
</dbReference>
<dbReference type="PANTHER" id="PTHR43053:SF3">
    <property type="entry name" value="ALPHA-GALACTOSIDASE C-RELATED"/>
    <property type="match status" value="1"/>
</dbReference>
<dbReference type="AlphaFoldDB" id="A0A1T4Q2N2"/>
<reference evidence="3 4" key="1">
    <citation type="submission" date="2017-02" db="EMBL/GenBank/DDBJ databases">
        <authorList>
            <person name="Peterson S.W."/>
        </authorList>
    </citation>
    <scope>NUCLEOTIDE SEQUENCE [LARGE SCALE GENOMIC DNA]</scope>
    <source>
        <strain evidence="3 4">ATCC BAA-1030</strain>
    </source>
</reference>
<keyword evidence="4" id="KW-1185">Reference proteome</keyword>
<evidence type="ECO:0000313" key="4">
    <source>
        <dbReference type="Proteomes" id="UP000190328"/>
    </source>
</evidence>
<dbReference type="PANTHER" id="PTHR43053">
    <property type="entry name" value="GLYCOSIDASE FAMILY 31"/>
    <property type="match status" value="1"/>
</dbReference>
<dbReference type="GO" id="GO:0004557">
    <property type="term" value="F:alpha-galactosidase activity"/>
    <property type="evidence" value="ECO:0007669"/>
    <property type="project" value="InterPro"/>
</dbReference>
<dbReference type="STRING" id="263852.SAMN02745116_02042"/>
<sequence>MFQENGLYIILEVTKERDIRLLHFSDMPEGENVVDDKEIATHQRLVELRFAGENVAKHHGPRQIGGLPGHRLKFQKFVEKRNDFGKVISFSLVDEQTKVEVIVHWQFYDGIKTIRAWTEVINHGVEEVVIEQVSSFYLSHIDTEGNLPRNEKMMIHLPHTSWSNEGMWKKYTLQELGFYADEIASSKRIFGSNTGSWSSQELAPMAILENQETKGFLAWQIENNGSWYWEISGLKNLLYLQLSGPNDEENQWYKSLKQQERFLSVPVAISFSHGKVDNVLGELTQYRRKIRRENQDNRKLGVIFNDYMNCLFGDPTTEKELPLIDVAAEMGCEYYCIDAGWYSAGDWWDGVGEWQPSFERFPNGIQEVTDYIRSKKMIPGLWLEIEVMGIRSPLVEKTPKDWFFHRHGKPVIDRGRYQLDFRNPEVQAFADEIIQRLVEEYGVGYIKMDYNIDIGAGTDLKADSLGDGLLEHNRAYLAWLDRQFIKYPHLIIESCSSGGMREDYALLSRHSLQSTSDQENYLKTAAIAANASSLMTPEQAAVWSYPLEKGDMNEVVFNMTNALLLRIHQSGHLANLTAERKKLVKEAIETYKTEIRSMIPESLPIFPLNQFANFEQNWHSFGLANSEEIYVALWKKTPESNEIELDFHELHGKEIDLSLVYPKGWQYDYSWQAKTGKLVISIDGENTARVFKIVVK</sequence>
<dbReference type="CDD" id="cd14791">
    <property type="entry name" value="GH36"/>
    <property type="match status" value="1"/>
</dbReference>
<organism evidence="3 4">
    <name type="scientific">Pilibacter termitis</name>
    <dbReference type="NCBI Taxonomy" id="263852"/>
    <lineage>
        <taxon>Bacteria</taxon>
        <taxon>Bacillati</taxon>
        <taxon>Bacillota</taxon>
        <taxon>Bacilli</taxon>
        <taxon>Lactobacillales</taxon>
        <taxon>Enterococcaceae</taxon>
        <taxon>Pilibacter</taxon>
    </lineage>
</organism>
<dbReference type="Proteomes" id="UP000190328">
    <property type="component" value="Unassembled WGS sequence"/>
</dbReference>
<accession>A0A1T4Q2N2</accession>